<dbReference type="InterPro" id="IPR027417">
    <property type="entry name" value="P-loop_NTPase"/>
</dbReference>
<dbReference type="OrthoDB" id="3315716at2"/>
<keyword evidence="3" id="KW-1185">Reference proteome</keyword>
<evidence type="ECO:0000256" key="1">
    <source>
        <dbReference type="SAM" id="MobiDB-lite"/>
    </source>
</evidence>
<feature type="region of interest" description="Disordered" evidence="1">
    <location>
        <begin position="434"/>
        <end position="469"/>
    </location>
</feature>
<dbReference type="SUPFAM" id="SSF52540">
    <property type="entry name" value="P-loop containing nucleoside triphosphate hydrolases"/>
    <property type="match status" value="1"/>
</dbReference>
<organism evidence="2 3">
    <name type="scientific">Nocardia yunnanensis</name>
    <dbReference type="NCBI Taxonomy" id="2382165"/>
    <lineage>
        <taxon>Bacteria</taxon>
        <taxon>Bacillati</taxon>
        <taxon>Actinomycetota</taxon>
        <taxon>Actinomycetes</taxon>
        <taxon>Mycobacteriales</taxon>
        <taxon>Nocardiaceae</taxon>
        <taxon>Nocardia</taxon>
    </lineage>
</organism>
<reference evidence="2 3" key="1">
    <citation type="submission" date="2018-09" db="EMBL/GenBank/DDBJ databases">
        <title>Nocardia yunnanensis sp. nov., an actinomycete isolated from a soil sample.</title>
        <authorList>
            <person name="Zhang J."/>
        </authorList>
    </citation>
    <scope>NUCLEOTIDE SEQUENCE [LARGE SCALE GENOMIC DNA]</scope>
    <source>
        <strain evidence="2 3">CFHS0054</strain>
    </source>
</reference>
<evidence type="ECO:0000313" key="3">
    <source>
        <dbReference type="Proteomes" id="UP000267164"/>
    </source>
</evidence>
<dbReference type="Proteomes" id="UP000267164">
    <property type="component" value="Chromosome"/>
</dbReference>
<dbReference type="EMBL" id="CP032568">
    <property type="protein sequence ID" value="AYF78324.1"/>
    <property type="molecule type" value="Genomic_DNA"/>
</dbReference>
<protein>
    <recommendedName>
        <fullName evidence="4">FtsK domain-containing protein</fullName>
    </recommendedName>
</protein>
<evidence type="ECO:0000313" key="2">
    <source>
        <dbReference type="EMBL" id="AYF78324.1"/>
    </source>
</evidence>
<gene>
    <name evidence="2" type="ORF">D7D52_35900</name>
</gene>
<dbReference type="Gene3D" id="3.40.50.300">
    <property type="entry name" value="P-loop containing nucleotide triphosphate hydrolases"/>
    <property type="match status" value="1"/>
</dbReference>
<name>A0A386ZMC3_9NOCA</name>
<sequence>MKVVDMGELLTSSLVADEAAVRANVRRAARFRRTWPSVAYSLGLAHEDRNPTLADKWAGRQRAEKSMVRIRTPRIMHMSVDQYGVTMVVRTVRGVGRKHFADAAGSLADEWQMRQVWARALDDEDEWGPGFVELRTVHTDPLTRTVAATRPPVPKDLTRLELGHGERGQPEYLPLAQSAGVTVMGASGYGKTQFARSLVIKLAPSPLVQFAGANGKTTRADRGDYRVLRPRYAHLVGSDLKEVNALLTGLEAEMYRRLDHMFDWWGCDEFWDHGPTLEVPVLVTTLDECQVYLTTSAPASSPRGQLVADNVEKATNLVKMGRAAGLITFFMTQKGTGNAIPTDIRDVATGAMTFPVRSRAQAQAALGDEILDFPDKDPRKILRHPYRGVGTFLPDGAEEFTRFKSPLTSLELAEEVCGATAHYVREIPGVSVGRTRTPGGGAQTIELSKARAARAAKSARRTRPDGGRP</sequence>
<dbReference type="KEGG" id="nyu:D7D52_35900"/>
<dbReference type="AlphaFoldDB" id="A0A386ZMC3"/>
<accession>A0A386ZMC3</accession>
<evidence type="ECO:0008006" key="4">
    <source>
        <dbReference type="Google" id="ProtNLM"/>
    </source>
</evidence>
<proteinExistence type="predicted"/>
<feature type="compositionally biased region" description="Basic residues" evidence="1">
    <location>
        <begin position="451"/>
        <end position="461"/>
    </location>
</feature>